<keyword evidence="4" id="KW-1185">Reference proteome</keyword>
<evidence type="ECO:0000313" key="3">
    <source>
        <dbReference type="Proteomes" id="UP000032671"/>
    </source>
</evidence>
<reference evidence="2 4" key="2">
    <citation type="submission" date="2019-07" db="EMBL/GenBank/DDBJ databases">
        <title>Whole genome shotgun sequence of Acetobacter cibinongensis NBRC 16605.</title>
        <authorList>
            <person name="Hosoyama A."/>
            <person name="Uohara A."/>
            <person name="Ohji S."/>
            <person name="Ichikawa N."/>
        </authorList>
    </citation>
    <scope>NUCLEOTIDE SEQUENCE [LARGE SCALE GENOMIC DNA]</scope>
    <source>
        <strain evidence="2 4">NBRC 16605</strain>
    </source>
</reference>
<accession>A0A0D6N6B5</accession>
<dbReference type="AlphaFoldDB" id="A0A0D6N6B5"/>
<comment type="caution">
    <text evidence="1">The sequence shown here is derived from an EMBL/GenBank/DDBJ whole genome shotgun (WGS) entry which is preliminary data.</text>
</comment>
<dbReference type="STRING" id="1231339.Abci_046_005"/>
<gene>
    <name evidence="1" type="ORF">Abci_046_005</name>
    <name evidence="2" type="ORF">ACI01nite_25350</name>
</gene>
<sequence>MKATQAQKPQRYVTVVDENKAFLRVIRRVVDHSPSQETRVRNKIFDLTSSLLRACHARTTELDLEAMATADIQLVLADLKTLRTHLNTRTGNLPYGQRLHFTKNMAFKKQSPQVTA</sequence>
<dbReference type="EMBL" id="BJVU01000016">
    <property type="protein sequence ID" value="GEL59933.1"/>
    <property type="molecule type" value="Genomic_DNA"/>
</dbReference>
<evidence type="ECO:0000313" key="2">
    <source>
        <dbReference type="EMBL" id="GEL59933.1"/>
    </source>
</evidence>
<organism evidence="1 3">
    <name type="scientific">Acetobacter cibinongensis</name>
    <dbReference type="NCBI Taxonomy" id="146475"/>
    <lineage>
        <taxon>Bacteria</taxon>
        <taxon>Pseudomonadati</taxon>
        <taxon>Pseudomonadota</taxon>
        <taxon>Alphaproteobacteria</taxon>
        <taxon>Acetobacterales</taxon>
        <taxon>Acetobacteraceae</taxon>
        <taxon>Acetobacter</taxon>
    </lineage>
</organism>
<name>A0A0D6N6B5_9PROT</name>
<proteinExistence type="predicted"/>
<dbReference type="Proteomes" id="UP000032671">
    <property type="component" value="Unassembled WGS sequence"/>
</dbReference>
<accession>A0A6N3SU04</accession>
<dbReference type="Proteomes" id="UP000321891">
    <property type="component" value="Unassembled WGS sequence"/>
</dbReference>
<reference evidence="1 3" key="1">
    <citation type="submission" date="2012-11" db="EMBL/GenBank/DDBJ databases">
        <title>Whole genome sequence of Acetobacter cibinongensis 4H-1.</title>
        <authorList>
            <person name="Azuma Y."/>
            <person name="Higashiura N."/>
            <person name="Hirakawa H."/>
            <person name="Matsushita K."/>
        </authorList>
    </citation>
    <scope>NUCLEOTIDE SEQUENCE [LARGE SCALE GENOMIC DNA]</scope>
    <source>
        <strain evidence="1 3">4H-1</strain>
    </source>
</reference>
<evidence type="ECO:0000313" key="4">
    <source>
        <dbReference type="Proteomes" id="UP000321891"/>
    </source>
</evidence>
<protein>
    <submittedName>
        <fullName evidence="1">Uncharacterized protein</fullName>
    </submittedName>
</protein>
<evidence type="ECO:0000313" key="1">
    <source>
        <dbReference type="EMBL" id="GAN61572.1"/>
    </source>
</evidence>
<dbReference type="RefSeq" id="WP_048839616.1">
    <property type="nucleotide sequence ID" value="NZ_BAMV01000044.1"/>
</dbReference>
<dbReference type="EMBL" id="BAMV01000044">
    <property type="protein sequence ID" value="GAN61572.1"/>
    <property type="molecule type" value="Genomic_DNA"/>
</dbReference>